<dbReference type="AlphaFoldDB" id="A0A8S2F4E6"/>
<dbReference type="EMBL" id="CAJOBA010047042">
    <property type="protein sequence ID" value="CAF4196579.1"/>
    <property type="molecule type" value="Genomic_DNA"/>
</dbReference>
<feature type="compositionally biased region" description="Basic and acidic residues" evidence="1">
    <location>
        <begin position="8"/>
        <end position="21"/>
    </location>
</feature>
<accession>A0A8S2F4E6</accession>
<sequence length="67" mass="8350">MEAQLELTKQRNDQNREHKKEILNLTRQQRLDQQKMQEKYDDKIQHIIKQDQEFSQSQETKHDKERD</sequence>
<dbReference type="EMBL" id="CAJNOK010025339">
    <property type="protein sequence ID" value="CAF1388740.1"/>
    <property type="molecule type" value="Genomic_DNA"/>
</dbReference>
<comment type="caution">
    <text evidence="2">The sequence shown here is derived from an EMBL/GenBank/DDBJ whole genome shotgun (WGS) entry which is preliminary data.</text>
</comment>
<evidence type="ECO:0000313" key="3">
    <source>
        <dbReference type="EMBL" id="CAF4196579.1"/>
    </source>
</evidence>
<protein>
    <submittedName>
        <fullName evidence="2">Uncharacterized protein</fullName>
    </submittedName>
</protein>
<dbReference type="Proteomes" id="UP000677228">
    <property type="component" value="Unassembled WGS sequence"/>
</dbReference>
<name>A0A8S2F4E6_9BILA</name>
<feature type="region of interest" description="Disordered" evidence="1">
    <location>
        <begin position="1"/>
        <end position="21"/>
    </location>
</feature>
<reference evidence="2" key="1">
    <citation type="submission" date="2021-02" db="EMBL/GenBank/DDBJ databases">
        <authorList>
            <person name="Nowell W R."/>
        </authorList>
    </citation>
    <scope>NUCLEOTIDE SEQUENCE</scope>
</reference>
<evidence type="ECO:0000313" key="4">
    <source>
        <dbReference type="Proteomes" id="UP000677228"/>
    </source>
</evidence>
<organism evidence="2 4">
    <name type="scientific">Didymodactylos carnosus</name>
    <dbReference type="NCBI Taxonomy" id="1234261"/>
    <lineage>
        <taxon>Eukaryota</taxon>
        <taxon>Metazoa</taxon>
        <taxon>Spiralia</taxon>
        <taxon>Gnathifera</taxon>
        <taxon>Rotifera</taxon>
        <taxon>Eurotatoria</taxon>
        <taxon>Bdelloidea</taxon>
        <taxon>Philodinida</taxon>
        <taxon>Philodinidae</taxon>
        <taxon>Didymodactylos</taxon>
    </lineage>
</organism>
<feature type="non-terminal residue" evidence="2">
    <location>
        <position position="67"/>
    </location>
</feature>
<proteinExistence type="predicted"/>
<gene>
    <name evidence="2" type="ORF">OVA965_LOCUS32468</name>
    <name evidence="3" type="ORF">TMI583_LOCUS33326</name>
</gene>
<evidence type="ECO:0000313" key="2">
    <source>
        <dbReference type="EMBL" id="CAF1388740.1"/>
    </source>
</evidence>
<evidence type="ECO:0000256" key="1">
    <source>
        <dbReference type="SAM" id="MobiDB-lite"/>
    </source>
</evidence>
<dbReference type="Proteomes" id="UP000682733">
    <property type="component" value="Unassembled WGS sequence"/>
</dbReference>